<dbReference type="HOGENOM" id="CLU_067804_0_0_4"/>
<organism evidence="1 2">
    <name type="scientific">Achromobacter xylosoxidans (strain A8)</name>
    <dbReference type="NCBI Taxonomy" id="762376"/>
    <lineage>
        <taxon>Bacteria</taxon>
        <taxon>Pseudomonadati</taxon>
        <taxon>Pseudomonadota</taxon>
        <taxon>Betaproteobacteria</taxon>
        <taxon>Burkholderiales</taxon>
        <taxon>Alcaligenaceae</taxon>
        <taxon>Achromobacter</taxon>
    </lineage>
</organism>
<dbReference type="GO" id="GO:0016829">
    <property type="term" value="F:lyase activity"/>
    <property type="evidence" value="ECO:0007669"/>
    <property type="project" value="InterPro"/>
</dbReference>
<dbReference type="EMBL" id="CP002287">
    <property type="protein sequence ID" value="ADP18267.1"/>
    <property type="molecule type" value="Genomic_DNA"/>
</dbReference>
<dbReference type="Gene3D" id="3.10.129.10">
    <property type="entry name" value="Hotdog Thioesterase"/>
    <property type="match status" value="1"/>
</dbReference>
<dbReference type="Pfam" id="PF19315">
    <property type="entry name" value="MC_hydratase"/>
    <property type="match status" value="1"/>
</dbReference>
<dbReference type="InterPro" id="IPR052342">
    <property type="entry name" value="MCH/BMMD"/>
</dbReference>
<gene>
    <name evidence="1" type="ordered locus">AXYL_04959</name>
</gene>
<accession>E3HMP0</accession>
<proteinExistence type="predicted"/>
<dbReference type="InterPro" id="IPR016790">
    <property type="entry name" value="Thiol_ester_hydratase_Rv0216"/>
</dbReference>
<reference evidence="1 2" key="1">
    <citation type="journal article" date="2011" name="J. Bacteriol.">
        <title>Complete genome sequence of the haloaromatic acid-degrading bacterium Achromobacter xylosoxidans A8.</title>
        <authorList>
            <person name="Strnad H."/>
            <person name="Ridl J."/>
            <person name="Paces J."/>
            <person name="Kolar M."/>
            <person name="Vlcek C."/>
            <person name="Paces V."/>
        </authorList>
    </citation>
    <scope>NUCLEOTIDE SEQUENCE [LARGE SCALE GENOMIC DNA]</scope>
    <source>
        <strain evidence="1 2">A8</strain>
    </source>
</reference>
<dbReference type="eggNOG" id="COG2030">
    <property type="taxonomic scope" value="Bacteria"/>
</dbReference>
<dbReference type="InterPro" id="IPR029069">
    <property type="entry name" value="HotDog_dom_sf"/>
</dbReference>
<dbReference type="KEGG" id="axy:AXYL_04959"/>
<evidence type="ECO:0000313" key="2">
    <source>
        <dbReference type="Proteomes" id="UP000006876"/>
    </source>
</evidence>
<protein>
    <submittedName>
        <fullName evidence="1">MaoC like domain protein 15</fullName>
    </submittedName>
</protein>
<dbReference type="AlphaFoldDB" id="E3HMP0"/>
<dbReference type="RefSeq" id="WP_013395571.1">
    <property type="nucleotide sequence ID" value="NC_014640.1"/>
</dbReference>
<dbReference type="STRING" id="762376.AXYL_04959"/>
<name>E3HMP0_ACHXA</name>
<dbReference type="PATRIC" id="fig|762376.5.peg.4962"/>
<evidence type="ECO:0000313" key="1">
    <source>
        <dbReference type="EMBL" id="ADP18267.1"/>
    </source>
</evidence>
<dbReference type="PANTHER" id="PTHR43664:SF1">
    <property type="entry name" value="BETA-METHYLMALYL-COA DEHYDRATASE"/>
    <property type="match status" value="1"/>
</dbReference>
<sequence>MGLSNDRRGNFFEDFRLGMKIRHATPRTLTDGDRSLYIGLTGSRSALHTAHSNAELLGCGNWPLEDLLVFNTAFGKTVPDISLNAAANLGYAEVQFIAPMYPGDTLAVESEIIGLKENSSRKTGVVYVRSTASNQRHQQILQWVRWVMVHKRDPQAACPEPLVPSMQAAIGAAQLRQHGYTPQALRITEVTAAEELWEDYDEGQRIDHPGAMTINDSDHSIATRLYQNTARAHFDGYAMSAQGGQRLVYGGHVMSLCRALSYDGLENGLSILAINGGSHVNPTYAGDTIACATTVLQRIDLGQAHMGALRLRTIGIKNAGAASIAFPDPGVGRPSHPAQVVLDIDYTIAMPRRRV</sequence>
<dbReference type="InterPro" id="IPR048274">
    <property type="entry name" value="MC_hydratase"/>
</dbReference>
<dbReference type="SUPFAM" id="SSF54637">
    <property type="entry name" value="Thioesterase/thiol ester dehydrase-isomerase"/>
    <property type="match status" value="2"/>
</dbReference>
<dbReference type="PIRSF" id="PIRSF021494">
    <property type="entry name" value="Rv0216_prd"/>
    <property type="match status" value="1"/>
</dbReference>
<dbReference type="Proteomes" id="UP000006876">
    <property type="component" value="Chromosome"/>
</dbReference>
<dbReference type="PANTHER" id="PTHR43664">
    <property type="entry name" value="MONOAMINE OXIDASE-RELATED"/>
    <property type="match status" value="1"/>
</dbReference>
<dbReference type="OrthoDB" id="6703795at2"/>
<dbReference type="CDD" id="cd03451">
    <property type="entry name" value="FkbR2"/>
    <property type="match status" value="2"/>
</dbReference>